<dbReference type="RefSeq" id="WP_165874684.1">
    <property type="nucleotide sequence ID" value="NZ_BAAAFU010000004.1"/>
</dbReference>
<evidence type="ECO:0000256" key="1">
    <source>
        <dbReference type="SAM" id="Phobius"/>
    </source>
</evidence>
<evidence type="ECO:0000313" key="3">
    <source>
        <dbReference type="Proteomes" id="UP000294887"/>
    </source>
</evidence>
<evidence type="ECO:0000313" key="2">
    <source>
        <dbReference type="EMBL" id="TCJ87677.1"/>
    </source>
</evidence>
<reference evidence="2 3" key="1">
    <citation type="submission" date="2019-03" db="EMBL/GenBank/DDBJ databases">
        <title>Genomic Encyclopedia of Type Strains, Phase IV (KMG-IV): sequencing the most valuable type-strain genomes for metagenomic binning, comparative biology and taxonomic classification.</title>
        <authorList>
            <person name="Goeker M."/>
        </authorList>
    </citation>
    <scope>NUCLEOTIDE SEQUENCE [LARGE SCALE GENOMIC DNA]</scope>
    <source>
        <strain evidence="2 3">DSM 24830</strain>
    </source>
</reference>
<sequence length="54" mass="5827">MFYLIGSIPFLISGVVCHYLAKNRGANTAFWTVMGLVFGPLAIPFMFLSGSAAK</sequence>
<dbReference type="AlphaFoldDB" id="A0A4R1F0F4"/>
<accession>A0A4R1F0F4</accession>
<keyword evidence="1" id="KW-0472">Membrane</keyword>
<gene>
    <name evidence="2" type="ORF">EV695_2190</name>
</gene>
<keyword evidence="1" id="KW-0812">Transmembrane</keyword>
<feature type="transmembrane region" description="Helical" evidence="1">
    <location>
        <begin position="27"/>
        <end position="48"/>
    </location>
</feature>
<dbReference type="Proteomes" id="UP000294887">
    <property type="component" value="Unassembled WGS sequence"/>
</dbReference>
<organism evidence="2 3">
    <name type="scientific">Cocleimonas flava</name>
    <dbReference type="NCBI Taxonomy" id="634765"/>
    <lineage>
        <taxon>Bacteria</taxon>
        <taxon>Pseudomonadati</taxon>
        <taxon>Pseudomonadota</taxon>
        <taxon>Gammaproteobacteria</taxon>
        <taxon>Thiotrichales</taxon>
        <taxon>Thiotrichaceae</taxon>
        <taxon>Cocleimonas</taxon>
    </lineage>
</organism>
<keyword evidence="3" id="KW-1185">Reference proteome</keyword>
<name>A0A4R1F0F4_9GAMM</name>
<keyword evidence="1" id="KW-1133">Transmembrane helix</keyword>
<dbReference type="EMBL" id="SMFQ01000003">
    <property type="protein sequence ID" value="TCJ87677.1"/>
    <property type="molecule type" value="Genomic_DNA"/>
</dbReference>
<proteinExistence type="predicted"/>
<comment type="caution">
    <text evidence="2">The sequence shown here is derived from an EMBL/GenBank/DDBJ whole genome shotgun (WGS) entry which is preliminary data.</text>
</comment>
<protein>
    <submittedName>
        <fullName evidence="2">Uncharacterized protein</fullName>
    </submittedName>
</protein>